<dbReference type="RefSeq" id="WP_152885579.1">
    <property type="nucleotide sequence ID" value="NZ_VJZD01000013.1"/>
</dbReference>
<name>A0A5N8V9Y5_9ACTN</name>
<proteinExistence type="predicted"/>
<accession>A0A5N8V9Y5</accession>
<sequence length="107" mass="11600">MATGLLAGTASSASASTIQKQWIQLCAQGNYPAYLSFPWRGGYTSTIVSPGQCQWWNVPSDHRWEPVDVVDVWSGATVGTAWYNGDESGLGTGAEGWEGGDQWIQTW</sequence>
<dbReference type="OrthoDB" id="3688289at2"/>
<dbReference type="EMBL" id="VJZD01000013">
    <property type="protein sequence ID" value="MPY30765.1"/>
    <property type="molecule type" value="Genomic_DNA"/>
</dbReference>
<keyword evidence="2" id="KW-1185">Reference proteome</keyword>
<organism evidence="1 2">
    <name type="scientific">Streptomyces adustus</name>
    <dbReference type="NCBI Taxonomy" id="1609272"/>
    <lineage>
        <taxon>Bacteria</taxon>
        <taxon>Bacillati</taxon>
        <taxon>Actinomycetota</taxon>
        <taxon>Actinomycetes</taxon>
        <taxon>Kitasatosporales</taxon>
        <taxon>Streptomycetaceae</taxon>
        <taxon>Streptomyces</taxon>
    </lineage>
</organism>
<reference evidence="1 2" key="1">
    <citation type="submission" date="2019-07" db="EMBL/GenBank/DDBJ databases">
        <title>New species of Amycolatopsis and Streptomyces.</title>
        <authorList>
            <person name="Duangmal K."/>
            <person name="Teo W.F.A."/>
            <person name="Lipun K."/>
        </authorList>
    </citation>
    <scope>NUCLEOTIDE SEQUENCE [LARGE SCALE GENOMIC DNA]</scope>
    <source>
        <strain evidence="1 2">NBRC 109810</strain>
    </source>
</reference>
<protein>
    <submittedName>
        <fullName evidence="1">Uncharacterized protein</fullName>
    </submittedName>
</protein>
<evidence type="ECO:0000313" key="1">
    <source>
        <dbReference type="EMBL" id="MPY30765.1"/>
    </source>
</evidence>
<gene>
    <name evidence="1" type="ORF">FNH09_05390</name>
</gene>
<dbReference type="Proteomes" id="UP000325849">
    <property type="component" value="Unassembled WGS sequence"/>
</dbReference>
<evidence type="ECO:0000313" key="2">
    <source>
        <dbReference type="Proteomes" id="UP000325849"/>
    </source>
</evidence>
<comment type="caution">
    <text evidence="1">The sequence shown here is derived from an EMBL/GenBank/DDBJ whole genome shotgun (WGS) entry which is preliminary data.</text>
</comment>
<dbReference type="AlphaFoldDB" id="A0A5N8V9Y5"/>